<dbReference type="EMBL" id="CATOUU010000865">
    <property type="protein sequence ID" value="CAI9955595.1"/>
    <property type="molecule type" value="Genomic_DNA"/>
</dbReference>
<dbReference type="EMBL" id="CAXDID020000017">
    <property type="protein sequence ID" value="CAL5984449.1"/>
    <property type="molecule type" value="Genomic_DNA"/>
</dbReference>
<sequence>MTCAMPLKATKPSSDKTPNLTKQRHQNIKLSKYTNKILNIRLRHLINRNYQPAKITSEPNIIQLLCNGHRIITQSFLVQVADEISSRFNVLKSIQKQQYKQYKTVDKRLSNICQNINSPKLQKYNLDRPTL</sequence>
<dbReference type="EMBL" id="CATOUU010001118">
    <property type="protein sequence ID" value="CAI9972947.1"/>
    <property type="molecule type" value="Genomic_DNA"/>
</dbReference>
<dbReference type="EMBL" id="CAXDID020000094">
    <property type="protein sequence ID" value="CAL6023738.1"/>
    <property type="molecule type" value="Genomic_DNA"/>
</dbReference>
<reference evidence="11 20" key="2">
    <citation type="submission" date="2024-07" db="EMBL/GenBank/DDBJ databases">
        <authorList>
            <person name="Akdeniz Z."/>
        </authorList>
    </citation>
    <scope>NUCLEOTIDE SEQUENCE [LARGE SCALE GENOMIC DNA]</scope>
</reference>
<dbReference type="EMBL" id="CAXDID020000222">
    <property type="protein sequence ID" value="CAL6058680.1"/>
    <property type="molecule type" value="Genomic_DNA"/>
</dbReference>
<dbReference type="EMBL" id="CAXDID020000010">
    <property type="protein sequence ID" value="CAL5978999.1"/>
    <property type="molecule type" value="Genomic_DNA"/>
</dbReference>
<evidence type="ECO:0000313" key="20">
    <source>
        <dbReference type="Proteomes" id="UP001642409"/>
    </source>
</evidence>
<evidence type="ECO:0000313" key="17">
    <source>
        <dbReference type="EMBL" id="CAL6023738.1"/>
    </source>
</evidence>
<dbReference type="EMBL" id="CAXDID020000354">
    <property type="protein sequence ID" value="CAL6081678.1"/>
    <property type="molecule type" value="Genomic_DNA"/>
</dbReference>
<evidence type="ECO:0000313" key="7">
    <source>
        <dbReference type="EMBL" id="CAI9955595.1"/>
    </source>
</evidence>
<protein>
    <submittedName>
        <fullName evidence="11">Hypothetical_protein</fullName>
    </submittedName>
</protein>
<evidence type="ECO:0000256" key="1">
    <source>
        <dbReference type="SAM" id="MobiDB-lite"/>
    </source>
</evidence>
<dbReference type="EMBL" id="CATOUU010000849">
    <property type="protein sequence ID" value="CAI9954528.1"/>
    <property type="molecule type" value="Genomic_DNA"/>
</dbReference>
<evidence type="ECO:0000313" key="13">
    <source>
        <dbReference type="EMBL" id="CAL5979280.1"/>
    </source>
</evidence>
<evidence type="ECO:0000313" key="11">
    <source>
        <dbReference type="EMBL" id="CAL5978999.1"/>
    </source>
</evidence>
<evidence type="ECO:0000313" key="19">
    <source>
        <dbReference type="EMBL" id="CAL6081678.1"/>
    </source>
</evidence>
<dbReference type="EMBL" id="CATOUU010000843">
    <property type="protein sequence ID" value="CAI9953999.1"/>
    <property type="molecule type" value="Genomic_DNA"/>
</dbReference>
<proteinExistence type="predicted"/>
<evidence type="ECO:0000313" key="8">
    <source>
        <dbReference type="EMBL" id="CAI9960122.1"/>
    </source>
</evidence>
<evidence type="ECO:0000313" key="9">
    <source>
        <dbReference type="EMBL" id="CAI9972947.1"/>
    </source>
</evidence>
<dbReference type="EMBL" id="CAXDID020000010">
    <property type="protein sequence ID" value="CAL5979280.1"/>
    <property type="molecule type" value="Genomic_DNA"/>
</dbReference>
<evidence type="ECO:0000313" key="5">
    <source>
        <dbReference type="EMBL" id="CAI9955316.1"/>
    </source>
</evidence>
<dbReference type="EMBL" id="CATOUU010000865">
    <property type="protein sequence ID" value="CAI9955316.1"/>
    <property type="molecule type" value="Genomic_DNA"/>
</dbReference>
<organism evidence="8">
    <name type="scientific">Hexamita inflata</name>
    <dbReference type="NCBI Taxonomy" id="28002"/>
    <lineage>
        <taxon>Eukaryota</taxon>
        <taxon>Metamonada</taxon>
        <taxon>Diplomonadida</taxon>
        <taxon>Hexamitidae</taxon>
        <taxon>Hexamitinae</taxon>
        <taxon>Hexamita</taxon>
    </lineage>
</organism>
<dbReference type="EMBL" id="CATOUU010000928">
    <property type="protein sequence ID" value="CAI9960122.1"/>
    <property type="molecule type" value="Genomic_DNA"/>
</dbReference>
<evidence type="ECO:0000313" key="16">
    <source>
        <dbReference type="EMBL" id="CAL6022315.1"/>
    </source>
</evidence>
<evidence type="ECO:0000313" key="4">
    <source>
        <dbReference type="EMBL" id="CAI9954528.1"/>
    </source>
</evidence>
<dbReference type="EMBL" id="CAXDID020000091">
    <property type="protein sequence ID" value="CAL6022315.1"/>
    <property type="molecule type" value="Genomic_DNA"/>
</dbReference>
<gene>
    <name evidence="2" type="ORF">HINF_LOCUS24828</name>
    <name evidence="15" type="ORF">HINF_LOCUS27852</name>
    <name evidence="16" type="ORF">HINF_LOCUS28585</name>
    <name evidence="17" type="ORF">HINF_LOCUS29278</name>
    <name evidence="3" type="ORF">HINF_LOCUS41644</name>
    <name evidence="4" type="ORF">HINF_LOCUS42173</name>
    <name evidence="5" type="ORF">HINF_LOCUS42961</name>
    <name evidence="6" type="ORF">HINF_LOCUS43077</name>
    <name evidence="7" type="ORF">HINF_LOCUS43240</name>
    <name evidence="8" type="ORF">HINF_LOCUS47767</name>
    <name evidence="18" type="ORF">HINF_LOCUS48386</name>
    <name evidence="11" type="ORF">HINF_LOCUS5146</name>
    <name evidence="12" type="ORF">HINF_LOCUS5263</name>
    <name evidence="13" type="ORF">HINF_LOCUS5427</name>
    <name evidence="19" type="ORF">HINF_LOCUS60470</name>
    <name evidence="9" type="ORF">HINF_LOCUS60592</name>
    <name evidence="10" type="ORF">HINF_LOCUS66340</name>
    <name evidence="14" type="ORF">HINF_LOCUS8105</name>
</gene>
<dbReference type="EMBL" id="CAXDID020000087">
    <property type="protein sequence ID" value="CAL6020831.1"/>
    <property type="molecule type" value="Genomic_DNA"/>
</dbReference>
<evidence type="ECO:0000313" key="10">
    <source>
        <dbReference type="EMBL" id="CAI9978695.1"/>
    </source>
</evidence>
<dbReference type="Proteomes" id="UP001642409">
    <property type="component" value="Unassembled WGS sequence"/>
</dbReference>
<dbReference type="EMBL" id="CATOUU010000865">
    <property type="protein sequence ID" value="CAI9955432.1"/>
    <property type="molecule type" value="Genomic_DNA"/>
</dbReference>
<evidence type="ECO:0000313" key="18">
    <source>
        <dbReference type="EMBL" id="CAL6058680.1"/>
    </source>
</evidence>
<evidence type="ECO:0000313" key="3">
    <source>
        <dbReference type="EMBL" id="CAI9953999.1"/>
    </source>
</evidence>
<feature type="compositionally biased region" description="Polar residues" evidence="1">
    <location>
        <begin position="11"/>
        <end position="20"/>
    </location>
</feature>
<dbReference type="EMBL" id="CAXDID020000010">
    <property type="protein sequence ID" value="CAL5979116.1"/>
    <property type="molecule type" value="Genomic_DNA"/>
</dbReference>
<feature type="region of interest" description="Disordered" evidence="1">
    <location>
        <begin position="1"/>
        <end position="20"/>
    </location>
</feature>
<evidence type="ECO:0000313" key="2">
    <source>
        <dbReference type="EMBL" id="CAI9937183.1"/>
    </source>
</evidence>
<dbReference type="EMBL" id="CATOUU010000644">
    <property type="protein sequence ID" value="CAI9937183.1"/>
    <property type="molecule type" value="Genomic_DNA"/>
</dbReference>
<accession>A0AA86QST8</accession>
<evidence type="ECO:0000313" key="12">
    <source>
        <dbReference type="EMBL" id="CAL5979116.1"/>
    </source>
</evidence>
<dbReference type="EMBL" id="CATOUU010001186">
    <property type="protein sequence ID" value="CAI9978695.1"/>
    <property type="molecule type" value="Genomic_DNA"/>
</dbReference>
<reference evidence="8" key="1">
    <citation type="submission" date="2023-06" db="EMBL/GenBank/DDBJ databases">
        <authorList>
            <person name="Kurt Z."/>
        </authorList>
    </citation>
    <scope>NUCLEOTIDE SEQUENCE</scope>
</reference>
<evidence type="ECO:0000313" key="6">
    <source>
        <dbReference type="EMBL" id="CAI9955432.1"/>
    </source>
</evidence>
<comment type="caution">
    <text evidence="8">The sequence shown here is derived from an EMBL/GenBank/DDBJ whole genome shotgun (WGS) entry which is preliminary data.</text>
</comment>
<dbReference type="AlphaFoldDB" id="A0AA86QST8"/>
<keyword evidence="20" id="KW-1185">Reference proteome</keyword>
<name>A0AA86QST8_9EUKA</name>
<evidence type="ECO:0000313" key="15">
    <source>
        <dbReference type="EMBL" id="CAL6020831.1"/>
    </source>
</evidence>
<evidence type="ECO:0000313" key="14">
    <source>
        <dbReference type="EMBL" id="CAL5984449.1"/>
    </source>
</evidence>